<feature type="transmembrane region" description="Helical" evidence="1">
    <location>
        <begin position="69"/>
        <end position="87"/>
    </location>
</feature>
<sequence length="191" mass="21696">MIENLLVGNAWFALGIGVLSYAAGYCLAFYEAYLYHTGAKNHFELGGLYELTPGFQHVADVREITSVKFFGTLLFLSLAIWVLHWFLIHESDLAEVFVFVMGGLLLRVAAASMQHLRNIVLFRYGQKVGHLQGRVQYSKRLVHTLSFVDLYSFAVLYFLMFSMSESWFFLGGALICLISGLQRSHWTTAYT</sequence>
<protein>
    <submittedName>
        <fullName evidence="2">Uncharacterized protein</fullName>
    </submittedName>
</protein>
<feature type="transmembrane region" description="Helical" evidence="1">
    <location>
        <begin position="141"/>
        <end position="160"/>
    </location>
</feature>
<feature type="transmembrane region" description="Helical" evidence="1">
    <location>
        <begin position="166"/>
        <end position="182"/>
    </location>
</feature>
<dbReference type="Proteomes" id="UP000179157">
    <property type="component" value="Unassembled WGS sequence"/>
</dbReference>
<evidence type="ECO:0000313" key="3">
    <source>
        <dbReference type="Proteomes" id="UP000179157"/>
    </source>
</evidence>
<proteinExistence type="predicted"/>
<dbReference type="EMBL" id="MFGX01000098">
    <property type="protein sequence ID" value="OGF53699.1"/>
    <property type="molecule type" value="Genomic_DNA"/>
</dbReference>
<keyword evidence="1" id="KW-1133">Transmembrane helix</keyword>
<evidence type="ECO:0000256" key="1">
    <source>
        <dbReference type="SAM" id="Phobius"/>
    </source>
</evidence>
<accession>A0A1F5URF2</accession>
<reference evidence="2 3" key="1">
    <citation type="journal article" date="2016" name="Nat. Commun.">
        <title>Thousands of microbial genomes shed light on interconnected biogeochemical processes in an aquifer system.</title>
        <authorList>
            <person name="Anantharaman K."/>
            <person name="Brown C.T."/>
            <person name="Hug L.A."/>
            <person name="Sharon I."/>
            <person name="Castelle C.J."/>
            <person name="Probst A.J."/>
            <person name="Thomas B.C."/>
            <person name="Singh A."/>
            <person name="Wilkins M.J."/>
            <person name="Karaoz U."/>
            <person name="Brodie E.L."/>
            <person name="Williams K.H."/>
            <person name="Hubbard S.S."/>
            <person name="Banfield J.F."/>
        </authorList>
    </citation>
    <scope>NUCLEOTIDE SEQUENCE [LARGE SCALE GENOMIC DNA]</scope>
    <source>
        <strain evidence="3">RBG_16_55_9</strain>
    </source>
</reference>
<feature type="transmembrane region" description="Helical" evidence="1">
    <location>
        <begin position="6"/>
        <end position="30"/>
    </location>
</feature>
<comment type="caution">
    <text evidence="2">The sequence shown here is derived from an EMBL/GenBank/DDBJ whole genome shotgun (WGS) entry which is preliminary data.</text>
</comment>
<name>A0A1F5URF2_FRAXR</name>
<evidence type="ECO:0000313" key="2">
    <source>
        <dbReference type="EMBL" id="OGF53699.1"/>
    </source>
</evidence>
<keyword evidence="1" id="KW-0472">Membrane</keyword>
<organism evidence="2 3">
    <name type="scientific">Fraserbacteria sp. (strain RBG_16_55_9)</name>
    <dbReference type="NCBI Taxonomy" id="1817864"/>
    <lineage>
        <taxon>Bacteria</taxon>
        <taxon>Candidatus Fraseribacteriota</taxon>
    </lineage>
</organism>
<gene>
    <name evidence="2" type="ORF">A2Z21_01445</name>
</gene>
<feature type="transmembrane region" description="Helical" evidence="1">
    <location>
        <begin position="93"/>
        <end position="113"/>
    </location>
</feature>
<keyword evidence="1" id="KW-0812">Transmembrane</keyword>
<dbReference type="AlphaFoldDB" id="A0A1F5URF2"/>